<dbReference type="Pfam" id="PF05676">
    <property type="entry name" value="NDUF_B7"/>
    <property type="match status" value="1"/>
</dbReference>
<evidence type="ECO:0000256" key="2">
    <source>
        <dbReference type="ARBA" id="ARBA00004569"/>
    </source>
</evidence>
<keyword evidence="12" id="KW-1015">Disulfide bond</keyword>
<accession>A0ABD2Q2D0</accession>
<evidence type="ECO:0000256" key="12">
    <source>
        <dbReference type="ARBA" id="ARBA00023157"/>
    </source>
</evidence>
<comment type="subcellular location">
    <subcellularLocation>
        <location evidence="3">Mitochondrion inner membrane</location>
        <topology evidence="3">Peripheral membrane protein</topology>
    </subcellularLocation>
    <subcellularLocation>
        <location evidence="2">Mitochondrion intermembrane space</location>
    </subcellularLocation>
</comment>
<keyword evidence="11" id="KW-0472">Membrane</keyword>
<keyword evidence="8" id="KW-0999">Mitochondrion inner membrane</keyword>
<protein>
    <recommendedName>
        <fullName evidence="5">NADH dehydrogenase [ubiquinone] 1 beta subcomplex subunit 7</fullName>
    </recommendedName>
</protein>
<keyword evidence="14" id="KW-1185">Reference proteome</keyword>
<evidence type="ECO:0000256" key="7">
    <source>
        <dbReference type="ARBA" id="ARBA00022660"/>
    </source>
</evidence>
<evidence type="ECO:0000256" key="11">
    <source>
        <dbReference type="ARBA" id="ARBA00023136"/>
    </source>
</evidence>
<evidence type="ECO:0000256" key="1">
    <source>
        <dbReference type="ARBA" id="ARBA00003195"/>
    </source>
</evidence>
<evidence type="ECO:0000313" key="13">
    <source>
        <dbReference type="EMBL" id="KAL3313775.1"/>
    </source>
</evidence>
<evidence type="ECO:0000256" key="3">
    <source>
        <dbReference type="ARBA" id="ARBA00004637"/>
    </source>
</evidence>
<comment type="caution">
    <text evidence="13">The sequence shown here is derived from an EMBL/GenBank/DDBJ whole genome shotgun (WGS) entry which is preliminary data.</text>
</comment>
<dbReference type="PROSITE" id="PS51808">
    <property type="entry name" value="CHCH"/>
    <property type="match status" value="1"/>
</dbReference>
<name>A0ABD2Q2D0_9PLAT</name>
<proteinExistence type="inferred from homology"/>
<dbReference type="InterPro" id="IPR008698">
    <property type="entry name" value="NDUB7"/>
</dbReference>
<keyword evidence="10" id="KW-0496">Mitochondrion</keyword>
<evidence type="ECO:0000256" key="10">
    <source>
        <dbReference type="ARBA" id="ARBA00023128"/>
    </source>
</evidence>
<evidence type="ECO:0000256" key="9">
    <source>
        <dbReference type="ARBA" id="ARBA00022982"/>
    </source>
</evidence>
<dbReference type="GO" id="GO:0005743">
    <property type="term" value="C:mitochondrial inner membrane"/>
    <property type="evidence" value="ECO:0007669"/>
    <property type="project" value="UniProtKB-SubCell"/>
</dbReference>
<gene>
    <name evidence="13" type="primary">NDUFB7</name>
    <name evidence="13" type="ORF">Ciccas_007624</name>
</gene>
<organism evidence="13 14">
    <name type="scientific">Cichlidogyrus casuarinus</name>
    <dbReference type="NCBI Taxonomy" id="1844966"/>
    <lineage>
        <taxon>Eukaryota</taxon>
        <taxon>Metazoa</taxon>
        <taxon>Spiralia</taxon>
        <taxon>Lophotrochozoa</taxon>
        <taxon>Platyhelminthes</taxon>
        <taxon>Monogenea</taxon>
        <taxon>Monopisthocotylea</taxon>
        <taxon>Dactylogyridea</taxon>
        <taxon>Ancyrocephalidae</taxon>
        <taxon>Cichlidogyrus</taxon>
    </lineage>
</organism>
<evidence type="ECO:0000256" key="8">
    <source>
        <dbReference type="ARBA" id="ARBA00022792"/>
    </source>
</evidence>
<keyword evidence="9" id="KW-0249">Electron transport</keyword>
<dbReference type="PANTHER" id="PTHR20900">
    <property type="entry name" value="NADH:UBIQUINONE OXIDOREDUCTASE B18-LIKE SUBUNIT"/>
    <property type="match status" value="1"/>
</dbReference>
<keyword evidence="7" id="KW-0679">Respiratory chain</keyword>
<dbReference type="PANTHER" id="PTHR20900:SF0">
    <property type="entry name" value="NADH DEHYDROGENASE [UBIQUINONE] 1 BETA SUBCOMPLEX SUBUNIT 7"/>
    <property type="match status" value="1"/>
</dbReference>
<evidence type="ECO:0000256" key="5">
    <source>
        <dbReference type="ARBA" id="ARBA00018677"/>
    </source>
</evidence>
<dbReference type="Proteomes" id="UP001626550">
    <property type="component" value="Unassembled WGS sequence"/>
</dbReference>
<sequence length="128" mass="14966">MSTEQSSWDKFIPQIEHVFATYKNPETMPDTCKRPSFDPMQGFPNGRKKIEAVLTDEEMFHAGLPSVRRDYCGHFTLAFQKCKNQYPILVPIACADLRHGLLHCLKNERMLRSKEYERERRLMAKSSN</sequence>
<comment type="function">
    <text evidence="1">Accessory subunit of the mitochondrial membrane respiratory chain NADH dehydrogenase (Complex I), that is believed not to be involved in catalysis. Complex I functions in the transfer of electrons from NADH to the respiratory chain. The immediate electron acceptor for the enzyme is believed to be ubiquinone.</text>
</comment>
<dbReference type="EMBL" id="JBJKFK010001197">
    <property type="protein sequence ID" value="KAL3313775.1"/>
    <property type="molecule type" value="Genomic_DNA"/>
</dbReference>
<dbReference type="AlphaFoldDB" id="A0ABD2Q2D0"/>
<keyword evidence="6" id="KW-0813">Transport</keyword>
<evidence type="ECO:0000313" key="14">
    <source>
        <dbReference type="Proteomes" id="UP001626550"/>
    </source>
</evidence>
<evidence type="ECO:0000256" key="4">
    <source>
        <dbReference type="ARBA" id="ARBA00008006"/>
    </source>
</evidence>
<evidence type="ECO:0000256" key="6">
    <source>
        <dbReference type="ARBA" id="ARBA00022448"/>
    </source>
</evidence>
<reference evidence="13 14" key="1">
    <citation type="submission" date="2024-11" db="EMBL/GenBank/DDBJ databases">
        <title>Adaptive evolution of stress response genes in parasites aligns with host niche diversity.</title>
        <authorList>
            <person name="Hahn C."/>
            <person name="Resl P."/>
        </authorList>
    </citation>
    <scope>NUCLEOTIDE SEQUENCE [LARGE SCALE GENOMIC DNA]</scope>
    <source>
        <strain evidence="13">EGGRZ-B1_66</strain>
        <tissue evidence="13">Body</tissue>
    </source>
</reference>
<dbReference type="GO" id="GO:0005758">
    <property type="term" value="C:mitochondrial intermembrane space"/>
    <property type="evidence" value="ECO:0007669"/>
    <property type="project" value="UniProtKB-SubCell"/>
</dbReference>
<comment type="similarity">
    <text evidence="4">Belongs to the complex I NDUFB7 subunit family.</text>
</comment>